<keyword evidence="1" id="KW-0732">Signal</keyword>
<gene>
    <name evidence="2" type="ORF">WAE96_02375</name>
</gene>
<evidence type="ECO:0000313" key="2">
    <source>
        <dbReference type="EMBL" id="MEI4548550.1"/>
    </source>
</evidence>
<organism evidence="2 3">
    <name type="scientific">Pseudoalteromonas spongiae</name>
    <dbReference type="NCBI Taxonomy" id="298657"/>
    <lineage>
        <taxon>Bacteria</taxon>
        <taxon>Pseudomonadati</taxon>
        <taxon>Pseudomonadota</taxon>
        <taxon>Gammaproteobacteria</taxon>
        <taxon>Alteromonadales</taxon>
        <taxon>Pseudoalteromonadaceae</taxon>
        <taxon>Pseudoalteromonas</taxon>
    </lineage>
</organism>
<sequence>MRAKLSLATILLALSFSSTADIAIAGYYGQSLSQELETENGTKIDIKDDANFGFSLDKHDGISKYGLYYSRMSSSQRNAANYELDLNYLLFQSAVVLPVNKQLSSYLGAQLGVNHISSNFSDSDSFFATGLYGGLEYKITDSIIALGEARWLATILKNDSTTVCQIDPNGTQCDWYFDGEVLNQFQFNLGVMYRF</sequence>
<proteinExistence type="predicted"/>
<feature type="signal peptide" evidence="1">
    <location>
        <begin position="1"/>
        <end position="20"/>
    </location>
</feature>
<dbReference type="InterPro" id="IPR011250">
    <property type="entry name" value="OMP/PagP_B-barrel"/>
</dbReference>
<dbReference type="Gene3D" id="2.40.160.20">
    <property type="match status" value="1"/>
</dbReference>
<evidence type="ECO:0008006" key="4">
    <source>
        <dbReference type="Google" id="ProtNLM"/>
    </source>
</evidence>
<keyword evidence="3" id="KW-1185">Reference proteome</keyword>
<dbReference type="RefSeq" id="WP_336434476.1">
    <property type="nucleotide sequence ID" value="NZ_JBAWKS010000001.1"/>
</dbReference>
<dbReference type="EMBL" id="JBAWKS010000001">
    <property type="protein sequence ID" value="MEI4548550.1"/>
    <property type="molecule type" value="Genomic_DNA"/>
</dbReference>
<feature type="chain" id="PRO_5045215643" description="Outer membrane protein beta-barrel domain-containing protein" evidence="1">
    <location>
        <begin position="21"/>
        <end position="195"/>
    </location>
</feature>
<dbReference type="SUPFAM" id="SSF56925">
    <property type="entry name" value="OMPA-like"/>
    <property type="match status" value="1"/>
</dbReference>
<name>A0ABU8ENK7_9GAMM</name>
<comment type="caution">
    <text evidence="2">The sequence shown here is derived from an EMBL/GenBank/DDBJ whole genome shotgun (WGS) entry which is preliminary data.</text>
</comment>
<protein>
    <recommendedName>
        <fullName evidence="4">Outer membrane protein beta-barrel domain-containing protein</fullName>
    </recommendedName>
</protein>
<evidence type="ECO:0000313" key="3">
    <source>
        <dbReference type="Proteomes" id="UP001382455"/>
    </source>
</evidence>
<reference evidence="2 3" key="1">
    <citation type="submission" date="2023-12" db="EMBL/GenBank/DDBJ databases">
        <title>Friends and Foes: Symbiotic and Algicidal bacterial influence on Karenia brevis blooms.</title>
        <authorList>
            <person name="Fei C."/>
            <person name="Mohamed A.R."/>
            <person name="Booker A."/>
            <person name="Arshad M."/>
            <person name="Klass S."/>
            <person name="Ahn S."/>
            <person name="Gilbert P.M."/>
            <person name="Heil C.A."/>
            <person name="Martinez J.M."/>
            <person name="Amin S.A."/>
        </authorList>
    </citation>
    <scope>NUCLEOTIDE SEQUENCE [LARGE SCALE GENOMIC DNA]</scope>
    <source>
        <strain evidence="2 3">CE15</strain>
    </source>
</reference>
<dbReference type="Proteomes" id="UP001382455">
    <property type="component" value="Unassembled WGS sequence"/>
</dbReference>
<evidence type="ECO:0000256" key="1">
    <source>
        <dbReference type="SAM" id="SignalP"/>
    </source>
</evidence>
<accession>A0ABU8ENK7</accession>